<dbReference type="InterPro" id="IPR036950">
    <property type="entry name" value="PBP_transglycosylase"/>
</dbReference>
<keyword evidence="11" id="KW-0328">Glycosyltransferase</keyword>
<comment type="similarity">
    <text evidence="3">In the C-terminal section; belongs to the transpeptidase family.</text>
</comment>
<evidence type="ECO:0000256" key="25">
    <source>
        <dbReference type="ARBA" id="ARBA00049902"/>
    </source>
</evidence>
<dbReference type="Pfam" id="PF00912">
    <property type="entry name" value="Transgly"/>
    <property type="match status" value="1"/>
</dbReference>
<evidence type="ECO:0000256" key="4">
    <source>
        <dbReference type="ARBA" id="ARBA00007739"/>
    </source>
</evidence>
<dbReference type="PANTHER" id="PTHR32282:SF27">
    <property type="entry name" value="PENICILLIN-BINDING PROTEIN 1A"/>
    <property type="match status" value="1"/>
</dbReference>
<dbReference type="GO" id="GO:0008955">
    <property type="term" value="F:peptidoglycan glycosyltransferase activity"/>
    <property type="evidence" value="ECO:0007669"/>
    <property type="project" value="UniProtKB-EC"/>
</dbReference>
<keyword evidence="19 27" id="KW-0472">Membrane</keyword>
<keyword evidence="7" id="KW-1003">Cell membrane</keyword>
<evidence type="ECO:0000256" key="16">
    <source>
        <dbReference type="ARBA" id="ARBA00022968"/>
    </source>
</evidence>
<dbReference type="InterPro" id="IPR050396">
    <property type="entry name" value="Glycosyltr_51/Transpeptidase"/>
</dbReference>
<proteinExistence type="inferred from homology"/>
<dbReference type="Gene3D" id="1.10.3810.10">
    <property type="entry name" value="Biosynthetic peptidoglycan transglycosylase-like"/>
    <property type="match status" value="1"/>
</dbReference>
<evidence type="ECO:0000256" key="8">
    <source>
        <dbReference type="ARBA" id="ARBA00022519"/>
    </source>
</evidence>
<evidence type="ECO:0000256" key="22">
    <source>
        <dbReference type="ARBA" id="ARBA00023316"/>
    </source>
</evidence>
<keyword evidence="8" id="KW-0997">Cell inner membrane</keyword>
<comment type="catalytic activity">
    <reaction evidence="25">
        <text>[GlcNAc-(1-&gt;4)-Mur2Ac(oyl-L-Ala-gamma-D-Glu-L-Lys-D-Ala-D-Ala)](n)-di-trans,octa-cis-undecaprenyl diphosphate + beta-D-GlcNAc-(1-&gt;4)-Mur2Ac(oyl-L-Ala-gamma-D-Glu-L-Lys-D-Ala-D-Ala)-di-trans,octa-cis-undecaprenyl diphosphate = [GlcNAc-(1-&gt;4)-Mur2Ac(oyl-L-Ala-gamma-D-Glu-L-Lys-D-Ala-D-Ala)](n+1)-di-trans,octa-cis-undecaprenyl diphosphate + di-trans,octa-cis-undecaprenyl diphosphate + H(+)</text>
        <dbReference type="Rhea" id="RHEA:23708"/>
        <dbReference type="Rhea" id="RHEA-COMP:9602"/>
        <dbReference type="Rhea" id="RHEA-COMP:9603"/>
        <dbReference type="ChEBI" id="CHEBI:15378"/>
        <dbReference type="ChEBI" id="CHEBI:58405"/>
        <dbReference type="ChEBI" id="CHEBI:60033"/>
        <dbReference type="ChEBI" id="CHEBI:78435"/>
        <dbReference type="EC" id="2.4.99.28"/>
    </reaction>
</comment>
<dbReference type="GO" id="GO:0009002">
    <property type="term" value="F:serine-type D-Ala-D-Ala carboxypeptidase activity"/>
    <property type="evidence" value="ECO:0007669"/>
    <property type="project" value="UniProtKB-EC"/>
</dbReference>
<dbReference type="OrthoDB" id="9766909at2"/>
<reference evidence="31 34" key="2">
    <citation type="submission" date="2019-01" db="EMBL/GenBank/DDBJ databases">
        <authorList>
            <person name="Li Y."/>
        </authorList>
    </citation>
    <scope>NUCLEOTIDE SEQUENCE [LARGE SCALE GENOMIC DNA]</scope>
    <source>
        <strain evidence="32 34">D19-10-3-21</strain>
        <strain evidence="31">SK2B-1</strain>
    </source>
</reference>
<comment type="pathway">
    <text evidence="26">Glycan biosynthesis.</text>
</comment>
<evidence type="ECO:0000256" key="20">
    <source>
        <dbReference type="ARBA" id="ARBA00023251"/>
    </source>
</evidence>
<dbReference type="GO" id="GO:0071555">
    <property type="term" value="P:cell wall organization"/>
    <property type="evidence" value="ECO:0007669"/>
    <property type="project" value="UniProtKB-KW"/>
</dbReference>
<evidence type="ECO:0000256" key="6">
    <source>
        <dbReference type="ARBA" id="ARBA00018638"/>
    </source>
</evidence>
<evidence type="ECO:0000256" key="24">
    <source>
        <dbReference type="ARBA" id="ARBA00044770"/>
    </source>
</evidence>
<dbReference type="GO" id="GO:0005886">
    <property type="term" value="C:plasma membrane"/>
    <property type="evidence" value="ECO:0007669"/>
    <property type="project" value="UniProtKB-SubCell"/>
</dbReference>
<accession>A0A443KGX6</accession>
<dbReference type="Proteomes" id="UP000284476">
    <property type="component" value="Unassembled WGS sequence"/>
</dbReference>
<dbReference type="GO" id="GO:0008658">
    <property type="term" value="F:penicillin binding"/>
    <property type="evidence" value="ECO:0007669"/>
    <property type="project" value="InterPro"/>
</dbReference>
<evidence type="ECO:0000256" key="3">
    <source>
        <dbReference type="ARBA" id="ARBA00007090"/>
    </source>
</evidence>
<keyword evidence="15" id="KW-0133">Cell shape</keyword>
<evidence type="ECO:0000256" key="15">
    <source>
        <dbReference type="ARBA" id="ARBA00022960"/>
    </source>
</evidence>
<dbReference type="EC" id="3.4.16.4" evidence="5"/>
<dbReference type="InterPro" id="IPR031376">
    <property type="entry name" value="PCB_OB"/>
</dbReference>
<evidence type="ECO:0000256" key="12">
    <source>
        <dbReference type="ARBA" id="ARBA00022679"/>
    </source>
</evidence>
<evidence type="ECO:0000256" key="27">
    <source>
        <dbReference type="SAM" id="Phobius"/>
    </source>
</evidence>
<dbReference type="EC" id="2.4.99.28" evidence="24"/>
<evidence type="ECO:0000256" key="9">
    <source>
        <dbReference type="ARBA" id="ARBA00022645"/>
    </source>
</evidence>
<dbReference type="GO" id="GO:0009252">
    <property type="term" value="P:peptidoglycan biosynthetic process"/>
    <property type="evidence" value="ECO:0007669"/>
    <property type="project" value="UniProtKB-UniPathway"/>
</dbReference>
<evidence type="ECO:0000256" key="7">
    <source>
        <dbReference type="ARBA" id="ARBA00022475"/>
    </source>
</evidence>
<evidence type="ECO:0000256" key="18">
    <source>
        <dbReference type="ARBA" id="ARBA00022989"/>
    </source>
</evidence>
<evidence type="ECO:0000259" key="28">
    <source>
        <dbReference type="Pfam" id="PF00905"/>
    </source>
</evidence>
<name>A0A443JNT0_9RHOB</name>
<evidence type="ECO:0000256" key="23">
    <source>
        <dbReference type="ARBA" id="ARBA00034000"/>
    </source>
</evidence>
<evidence type="ECO:0000256" key="1">
    <source>
        <dbReference type="ARBA" id="ARBA00004249"/>
    </source>
</evidence>
<evidence type="ECO:0000313" key="34">
    <source>
        <dbReference type="Proteomes" id="UP000285295"/>
    </source>
</evidence>
<evidence type="ECO:0000256" key="13">
    <source>
        <dbReference type="ARBA" id="ARBA00022692"/>
    </source>
</evidence>
<dbReference type="InterPro" id="IPR001264">
    <property type="entry name" value="Glyco_trans_51"/>
</dbReference>
<keyword evidence="20" id="KW-0046">Antibiotic resistance</keyword>
<evidence type="ECO:0000313" key="32">
    <source>
        <dbReference type="EMBL" id="RWR32007.1"/>
    </source>
</evidence>
<comment type="similarity">
    <text evidence="4">In the N-terminal section; belongs to the glycosyltransferase 51 family.</text>
</comment>
<keyword evidence="14" id="KW-0378">Hydrolase</keyword>
<keyword evidence="9" id="KW-0121">Carboxypeptidase</keyword>
<dbReference type="PANTHER" id="PTHR32282">
    <property type="entry name" value="BINDING PROTEIN TRANSPEPTIDASE, PUTATIVE-RELATED"/>
    <property type="match status" value="1"/>
</dbReference>
<feature type="domain" description="Penicillin-binding protein transpeptidase" evidence="28">
    <location>
        <begin position="452"/>
        <end position="707"/>
    </location>
</feature>
<comment type="subcellular location">
    <subcellularLocation>
        <location evidence="1">Cell inner membrane</location>
        <topology evidence="1">Single-pass type II membrane protein</topology>
    </subcellularLocation>
</comment>
<dbReference type="RefSeq" id="WP_128183581.1">
    <property type="nucleotide sequence ID" value="NZ_JBHRSO010000005.1"/>
</dbReference>
<dbReference type="EMBL" id="SAUX01000002">
    <property type="protein sequence ID" value="RWR32007.1"/>
    <property type="molecule type" value="Genomic_DNA"/>
</dbReference>
<dbReference type="GO" id="GO:0008360">
    <property type="term" value="P:regulation of cell shape"/>
    <property type="evidence" value="ECO:0007669"/>
    <property type="project" value="UniProtKB-KW"/>
</dbReference>
<dbReference type="Gene3D" id="3.40.710.10">
    <property type="entry name" value="DD-peptidase/beta-lactamase superfamily"/>
    <property type="match status" value="2"/>
</dbReference>
<evidence type="ECO:0000256" key="5">
    <source>
        <dbReference type="ARBA" id="ARBA00012448"/>
    </source>
</evidence>
<evidence type="ECO:0000256" key="21">
    <source>
        <dbReference type="ARBA" id="ARBA00023268"/>
    </source>
</evidence>
<keyword evidence="13 27" id="KW-0812">Transmembrane</keyword>
<dbReference type="InterPro" id="IPR001460">
    <property type="entry name" value="PCN-bd_Tpept"/>
</dbReference>
<dbReference type="EMBL" id="SAUZ01000006">
    <property type="protein sequence ID" value="RWR22185.1"/>
    <property type="molecule type" value="Genomic_DNA"/>
</dbReference>
<comment type="caution">
    <text evidence="31">The sequence shown here is derived from an EMBL/GenBank/DDBJ whole genome shotgun (WGS) entry which is preliminary data.</text>
</comment>
<reference evidence="33 34" key="1">
    <citation type="submission" date="2019-01" db="EMBL/GenBank/DDBJ databases">
        <title>Sinorhodobacter populi sp. nov. isolated from the symptomatic bark tissue of Populus euramericana canker.</title>
        <authorList>
            <person name="Xu G."/>
        </authorList>
    </citation>
    <scope>NUCLEOTIDE SEQUENCE [LARGE SCALE GENOMIC DNA]</scope>
    <source>
        <strain evidence="32 34">D19-10-3-21</strain>
        <strain evidence="31 33">SK2B-1</strain>
    </source>
</reference>
<feature type="domain" description="Glycosyl transferase family 51" evidence="29">
    <location>
        <begin position="60"/>
        <end position="235"/>
    </location>
</feature>
<dbReference type="Pfam" id="PF17092">
    <property type="entry name" value="PCB_OB"/>
    <property type="match status" value="1"/>
</dbReference>
<evidence type="ECO:0000259" key="29">
    <source>
        <dbReference type="Pfam" id="PF00912"/>
    </source>
</evidence>
<keyword evidence="16" id="KW-0735">Signal-anchor</keyword>
<dbReference type="InterPro" id="IPR012338">
    <property type="entry name" value="Beta-lactam/transpept-like"/>
</dbReference>
<dbReference type="Gene3D" id="2.40.50.140">
    <property type="entry name" value="Nucleic acid-binding proteins"/>
    <property type="match status" value="1"/>
</dbReference>
<dbReference type="AlphaFoldDB" id="A0A443JNT0"/>
<comment type="pathway">
    <text evidence="2">Cell wall biogenesis; peptidoglycan biosynthesis.</text>
</comment>
<gene>
    <name evidence="31" type="ORF">D2T30_07535</name>
    <name evidence="32" type="ORF">D2T31_03360</name>
</gene>
<keyword evidence="21" id="KW-0511">Multifunctional enzyme</keyword>
<dbReference type="UniPathway" id="UPA00219"/>
<evidence type="ECO:0000256" key="10">
    <source>
        <dbReference type="ARBA" id="ARBA00022670"/>
    </source>
</evidence>
<dbReference type="InterPro" id="IPR012340">
    <property type="entry name" value="NA-bd_OB-fold"/>
</dbReference>
<dbReference type="GO" id="GO:0006508">
    <property type="term" value="P:proteolysis"/>
    <property type="evidence" value="ECO:0007669"/>
    <property type="project" value="UniProtKB-KW"/>
</dbReference>
<evidence type="ECO:0000256" key="17">
    <source>
        <dbReference type="ARBA" id="ARBA00022984"/>
    </source>
</evidence>
<dbReference type="Pfam" id="PF00905">
    <property type="entry name" value="Transpeptidase"/>
    <property type="match status" value="1"/>
</dbReference>
<feature type="transmembrane region" description="Helical" evidence="27">
    <location>
        <begin position="12"/>
        <end position="34"/>
    </location>
</feature>
<keyword evidence="22" id="KW-0961">Cell wall biogenesis/degradation</keyword>
<evidence type="ECO:0000313" key="33">
    <source>
        <dbReference type="Proteomes" id="UP000284476"/>
    </source>
</evidence>
<dbReference type="GO" id="GO:0030288">
    <property type="term" value="C:outer membrane-bounded periplasmic space"/>
    <property type="evidence" value="ECO:0007669"/>
    <property type="project" value="TreeGrafter"/>
</dbReference>
<dbReference type="GO" id="GO:0046677">
    <property type="term" value="P:response to antibiotic"/>
    <property type="evidence" value="ECO:0007669"/>
    <property type="project" value="UniProtKB-KW"/>
</dbReference>
<keyword evidence="18 27" id="KW-1133">Transmembrane helix</keyword>
<evidence type="ECO:0000256" key="14">
    <source>
        <dbReference type="ARBA" id="ARBA00022801"/>
    </source>
</evidence>
<feature type="domain" description="Penicillin-binding protein OB-like" evidence="30">
    <location>
        <begin position="329"/>
        <end position="450"/>
    </location>
</feature>
<sequence length="849" mass="93219">MIRFVLSTFGGIFSWIVTAIFFVALTVGGVFWMYSRNLPSYEQLAQYTPKTISRIYSGEGKLIDEFAEERRIFVPADQMPDLVKEAFVSAEDKNFYSHGGFDARGMAAAAVDAVRSGGQDMRGASTITQQVMKNFLLDGSRSIERKIKELILASRVEKALSKDRILELYLNEIYLGQNSYGVAAAAQTYYNKTLDQLTVGEAAYLAALPKKPAGLHPVRNYDEAVERRNYVLRRLYEDGHIDKAVMEAEQAEPLKTVQRGDYPPFRETLPPRDYFTDEIRRQLSRSFGQDEFFGGGLTIRATIDPDMQAQAAQALQAALEKYDRGRGVWRGTGATIPAEQLKTETNWRAALLKVPTDKAPRDVAGWHPAVVLEVGDRSARIGIEGVPEDEDGHFITAADVTWARKLRSDGTLAARAKVPGDLVSVGDVVLVKLLQTDGGSRWSLRQVPLVEGSFMAMDVNTGRVIAMQGGFSYQSSVFNRATQAMRQPGSNFKPFVYAAALDAGFSPETIVVDAPIEVNTPQGLWRPKNSSNRYYGPTPMRTGLEQSRNLMTVRIAQEIGMDTVAGYAEKFGVYNPMGHYLANALGSQETTMFQLVSAYAMFANGGQKVEPTLVDRVQDRWGRTVYRHDQRVCDDCGDLNLRNGVGPRIETRREQLINPITAYQMISMMQGVMNRGTGRGISVPVPVAGKSGTTNDAKDVWFTGFSSNIVASCHIGYDQPRTLGDSAFGATLCGPVFQQFMTAAAKVYGGSEFKVPPGGYWAKFNRFTGERLPDDATGDFVQAEYMREGQDLIAMGVVVDGGFAMGQNLPLFQEGETDTGEAAITTSSGQQKIVPGKADFGTVSSGGLY</sequence>
<evidence type="ECO:0000256" key="11">
    <source>
        <dbReference type="ARBA" id="ARBA00022676"/>
    </source>
</evidence>
<dbReference type="SUPFAM" id="SSF53955">
    <property type="entry name" value="Lysozyme-like"/>
    <property type="match status" value="1"/>
</dbReference>
<evidence type="ECO:0000313" key="31">
    <source>
        <dbReference type="EMBL" id="RWR22185.1"/>
    </source>
</evidence>
<keyword evidence="17" id="KW-0573">Peptidoglycan synthesis</keyword>
<evidence type="ECO:0000256" key="19">
    <source>
        <dbReference type="ARBA" id="ARBA00023136"/>
    </source>
</evidence>
<dbReference type="Proteomes" id="UP000285295">
    <property type="component" value="Unassembled WGS sequence"/>
</dbReference>
<keyword evidence="12" id="KW-0808">Transferase</keyword>
<dbReference type="NCBIfam" id="TIGR02074">
    <property type="entry name" value="PBP_1a_fam"/>
    <property type="match status" value="1"/>
</dbReference>
<evidence type="ECO:0000256" key="26">
    <source>
        <dbReference type="ARBA" id="ARBA00060592"/>
    </source>
</evidence>
<accession>A0A443JNT0</accession>
<comment type="catalytic activity">
    <reaction evidence="23">
        <text>Preferential cleavage: (Ac)2-L-Lys-D-Ala-|-D-Ala. Also transpeptidation of peptidyl-alanyl moieties that are N-acyl substituents of D-alanine.</text>
        <dbReference type="EC" id="3.4.16.4"/>
    </reaction>
</comment>
<dbReference type="InterPro" id="IPR023346">
    <property type="entry name" value="Lysozyme-like_dom_sf"/>
</dbReference>
<evidence type="ECO:0000256" key="2">
    <source>
        <dbReference type="ARBA" id="ARBA00004752"/>
    </source>
</evidence>
<protein>
    <recommendedName>
        <fullName evidence="6">Penicillin-binding protein 1A</fullName>
        <ecNumber evidence="24">2.4.99.28</ecNumber>
        <ecNumber evidence="5">3.4.16.4</ecNumber>
    </recommendedName>
</protein>
<dbReference type="FunFam" id="1.10.3810.10:FF:000003">
    <property type="entry name" value="Penicillin-binding protein 1a"/>
    <property type="match status" value="1"/>
</dbReference>
<organism evidence="31 33">
    <name type="scientific">Paenirhodobacter populi</name>
    <dbReference type="NCBI Taxonomy" id="2306993"/>
    <lineage>
        <taxon>Bacteria</taxon>
        <taxon>Pseudomonadati</taxon>
        <taxon>Pseudomonadota</taxon>
        <taxon>Alphaproteobacteria</taxon>
        <taxon>Rhodobacterales</taxon>
        <taxon>Rhodobacter group</taxon>
        <taxon>Paenirhodobacter</taxon>
    </lineage>
</organism>
<dbReference type="SUPFAM" id="SSF56601">
    <property type="entry name" value="beta-lactamase/transpeptidase-like"/>
    <property type="match status" value="1"/>
</dbReference>
<keyword evidence="10" id="KW-0645">Protease</keyword>
<evidence type="ECO:0000259" key="30">
    <source>
        <dbReference type="Pfam" id="PF17092"/>
    </source>
</evidence>